<name>A0A8X6TW91_NEPPI</name>
<proteinExistence type="predicted"/>
<dbReference type="EMBL" id="BMAW01114793">
    <property type="protein sequence ID" value="GFT63392.1"/>
    <property type="molecule type" value="Genomic_DNA"/>
</dbReference>
<dbReference type="EMBL" id="BMAW01054062">
    <property type="protein sequence ID" value="GFS94247.1"/>
    <property type="molecule type" value="Genomic_DNA"/>
</dbReference>
<accession>A0A8X6TW91</accession>
<evidence type="ECO:0000313" key="4">
    <source>
        <dbReference type="Proteomes" id="UP000887013"/>
    </source>
</evidence>
<sequence>MSRIRSDRLDKNHKWRPMPATPRGHPQWWAAVPEPGKDQPSTKLTAFKSLVLQGKSCRWLRQIHKCTKHSSSFCTSSNGTHCIYISGINSCYLGSFMTV</sequence>
<gene>
    <name evidence="3" type="ORF">NPIL_429861</name>
    <name evidence="2" type="ORF">NPIL_480991</name>
</gene>
<evidence type="ECO:0000313" key="3">
    <source>
        <dbReference type="EMBL" id="GFT63392.1"/>
    </source>
</evidence>
<protein>
    <submittedName>
        <fullName evidence="3">Uncharacterized protein</fullName>
    </submittedName>
</protein>
<reference evidence="3" key="1">
    <citation type="submission" date="2020-08" db="EMBL/GenBank/DDBJ databases">
        <title>Multicomponent nature underlies the extraordinary mechanical properties of spider dragline silk.</title>
        <authorList>
            <person name="Kono N."/>
            <person name="Nakamura H."/>
            <person name="Mori M."/>
            <person name="Yoshida Y."/>
            <person name="Ohtoshi R."/>
            <person name="Malay A.D."/>
            <person name="Moran D.A.P."/>
            <person name="Tomita M."/>
            <person name="Numata K."/>
            <person name="Arakawa K."/>
        </authorList>
    </citation>
    <scope>NUCLEOTIDE SEQUENCE</scope>
</reference>
<evidence type="ECO:0000256" key="1">
    <source>
        <dbReference type="SAM" id="MobiDB-lite"/>
    </source>
</evidence>
<organism evidence="3 4">
    <name type="scientific">Nephila pilipes</name>
    <name type="common">Giant wood spider</name>
    <name type="synonym">Nephila maculata</name>
    <dbReference type="NCBI Taxonomy" id="299642"/>
    <lineage>
        <taxon>Eukaryota</taxon>
        <taxon>Metazoa</taxon>
        <taxon>Ecdysozoa</taxon>
        <taxon>Arthropoda</taxon>
        <taxon>Chelicerata</taxon>
        <taxon>Arachnida</taxon>
        <taxon>Araneae</taxon>
        <taxon>Araneomorphae</taxon>
        <taxon>Entelegynae</taxon>
        <taxon>Araneoidea</taxon>
        <taxon>Nephilidae</taxon>
        <taxon>Nephila</taxon>
    </lineage>
</organism>
<evidence type="ECO:0000313" key="2">
    <source>
        <dbReference type="EMBL" id="GFS94247.1"/>
    </source>
</evidence>
<feature type="compositionally biased region" description="Basic and acidic residues" evidence="1">
    <location>
        <begin position="1"/>
        <end position="12"/>
    </location>
</feature>
<dbReference type="AlphaFoldDB" id="A0A8X6TW91"/>
<feature type="region of interest" description="Disordered" evidence="1">
    <location>
        <begin position="1"/>
        <end position="27"/>
    </location>
</feature>
<keyword evidence="4" id="KW-1185">Reference proteome</keyword>
<comment type="caution">
    <text evidence="3">The sequence shown here is derived from an EMBL/GenBank/DDBJ whole genome shotgun (WGS) entry which is preliminary data.</text>
</comment>
<dbReference type="Proteomes" id="UP000887013">
    <property type="component" value="Unassembled WGS sequence"/>
</dbReference>